<evidence type="ECO:0000313" key="7">
    <source>
        <dbReference type="EMBL" id="CDL95537.1"/>
    </source>
</evidence>
<dbReference type="PANTHER" id="PTHR43788">
    <property type="entry name" value="DNA2/NAM7 HELICASE FAMILY MEMBER"/>
    <property type="match status" value="1"/>
</dbReference>
<dbReference type="InterPro" id="IPR041679">
    <property type="entry name" value="DNA2/NAM7-like_C"/>
</dbReference>
<name>W6NTW4_HAECO</name>
<feature type="compositionally biased region" description="Basic and acidic residues" evidence="5">
    <location>
        <begin position="72"/>
        <end position="82"/>
    </location>
</feature>
<evidence type="ECO:0000256" key="4">
    <source>
        <dbReference type="ARBA" id="ARBA00022840"/>
    </source>
</evidence>
<comment type="caution">
    <text evidence="7">The sequence shown here is derived from an EMBL/GenBank/DDBJ whole genome shotgun (WGS) entry which is preliminary data.</text>
</comment>
<gene>
    <name evidence="7" type="ORF">HCOI_01780900</name>
</gene>
<dbReference type="PANTHER" id="PTHR43788:SF16">
    <property type="entry name" value="HELICASE WITH ZINC FINGER 2"/>
    <property type="match status" value="1"/>
</dbReference>
<dbReference type="AlphaFoldDB" id="W6NTW4"/>
<keyword evidence="4" id="KW-0067">ATP-binding</keyword>
<feature type="domain" description="DNA2/NAM7 helicase-like C-terminal" evidence="6">
    <location>
        <begin position="21"/>
        <end position="73"/>
    </location>
</feature>
<reference evidence="7" key="1">
    <citation type="submission" date="2013-03" db="EMBL/GenBank/DDBJ databases">
        <authorList>
            <person name="Aslett M."/>
        </authorList>
    </citation>
    <scope>NUCLEOTIDE SEQUENCE [LARGE SCALE GENOMIC DNA]</scope>
    <source>
        <strain evidence="7">ISE/inbred ISE</strain>
    </source>
</reference>
<evidence type="ECO:0000256" key="2">
    <source>
        <dbReference type="ARBA" id="ARBA00022801"/>
    </source>
</evidence>
<feature type="region of interest" description="Disordered" evidence="5">
    <location>
        <begin position="72"/>
        <end position="108"/>
    </location>
</feature>
<dbReference type="EMBL" id="CAVP010059109">
    <property type="protein sequence ID" value="CDL95537.1"/>
    <property type="molecule type" value="Genomic_DNA"/>
</dbReference>
<keyword evidence="2" id="KW-0378">Hydrolase</keyword>
<accession>W6NTW4</accession>
<dbReference type="InterPro" id="IPR050534">
    <property type="entry name" value="Coronavir_polyprotein_1ab"/>
</dbReference>
<dbReference type="GO" id="GO:0043139">
    <property type="term" value="F:5'-3' DNA helicase activity"/>
    <property type="evidence" value="ECO:0007669"/>
    <property type="project" value="TreeGrafter"/>
</dbReference>
<keyword evidence="3" id="KW-0347">Helicase</keyword>
<sequence>MCWYVSLQLRPKLLCEPILRETGVVVSTVDSAQGTERSIVILRTTRNQMERTAAASFFTDVKRLNVALSRAKDDSRRADRMGGAEGEDADGDSNTGVAPGTVERPSLTPSSLSLLDTLISPVIPRLCTSMSWICLVNAHTNIHKDCI</sequence>
<organism evidence="7">
    <name type="scientific">Haemonchus contortus</name>
    <name type="common">Barber pole worm</name>
    <dbReference type="NCBI Taxonomy" id="6289"/>
    <lineage>
        <taxon>Eukaryota</taxon>
        <taxon>Metazoa</taxon>
        <taxon>Ecdysozoa</taxon>
        <taxon>Nematoda</taxon>
        <taxon>Chromadorea</taxon>
        <taxon>Rhabditida</taxon>
        <taxon>Rhabditina</taxon>
        <taxon>Rhabditomorpha</taxon>
        <taxon>Strongyloidea</taxon>
        <taxon>Trichostrongylidae</taxon>
        <taxon>Haemonchus</taxon>
    </lineage>
</organism>
<proteinExistence type="predicted"/>
<keyword evidence="1" id="KW-0547">Nucleotide-binding</keyword>
<dbReference type="Gene3D" id="3.40.50.300">
    <property type="entry name" value="P-loop containing nucleotide triphosphate hydrolases"/>
    <property type="match status" value="1"/>
</dbReference>
<evidence type="ECO:0000256" key="3">
    <source>
        <dbReference type="ARBA" id="ARBA00022806"/>
    </source>
</evidence>
<reference evidence="7" key="2">
    <citation type="submission" date="2013-05" db="EMBL/GenBank/DDBJ databases">
        <title>The genome and transcriptome of Haemonchus contortus: a key model parasite for drug and vaccine discovery.</title>
        <authorList>
            <person name="Laing R."/>
            <person name="Kikuchi T."/>
            <person name="Martinelli A."/>
            <person name="Tsai I.J."/>
            <person name="Beech R.N."/>
            <person name="Redman E."/>
            <person name="Holroyd N."/>
            <person name="Bartley D.J."/>
            <person name="Beasley H."/>
            <person name="Britton C."/>
            <person name="Curran D."/>
            <person name="Devaney E."/>
            <person name="Gilabert A."/>
            <person name="Jackson F."/>
            <person name="Hunt M."/>
            <person name="Johnston S."/>
            <person name="Kryukov I."/>
            <person name="Li K."/>
            <person name="Morrison A.A."/>
            <person name="Reid A.J."/>
            <person name="Sargison N."/>
            <person name="Saunders G."/>
            <person name="Wasmuth J.D."/>
            <person name="Wolstenholme A."/>
            <person name="Berriman M."/>
            <person name="Gilleard J.S."/>
            <person name="Cotton J.A."/>
        </authorList>
    </citation>
    <scope>NUCLEOTIDE SEQUENCE [LARGE SCALE GENOMIC DNA]</scope>
    <source>
        <strain evidence="7">ISE/inbred ISE</strain>
    </source>
</reference>
<evidence type="ECO:0000256" key="5">
    <source>
        <dbReference type="SAM" id="MobiDB-lite"/>
    </source>
</evidence>
<evidence type="ECO:0000259" key="6">
    <source>
        <dbReference type="Pfam" id="PF13087"/>
    </source>
</evidence>
<dbReference type="Pfam" id="PF13087">
    <property type="entry name" value="AAA_12"/>
    <property type="match status" value="1"/>
</dbReference>
<dbReference type="GO" id="GO:0016787">
    <property type="term" value="F:hydrolase activity"/>
    <property type="evidence" value="ECO:0007669"/>
    <property type="project" value="UniProtKB-KW"/>
</dbReference>
<protein>
    <recommendedName>
        <fullName evidence="6">DNA2/NAM7 helicase-like C-terminal domain-containing protein</fullName>
    </recommendedName>
</protein>
<dbReference type="InterPro" id="IPR027417">
    <property type="entry name" value="P-loop_NTPase"/>
</dbReference>
<evidence type="ECO:0000256" key="1">
    <source>
        <dbReference type="ARBA" id="ARBA00022741"/>
    </source>
</evidence>
<dbReference type="GO" id="GO:0005524">
    <property type="term" value="F:ATP binding"/>
    <property type="evidence" value="ECO:0007669"/>
    <property type="project" value="UniProtKB-KW"/>
</dbReference>